<evidence type="ECO:0000259" key="12">
    <source>
        <dbReference type="Pfam" id="PF00155"/>
    </source>
</evidence>
<dbReference type="RefSeq" id="WP_022607155.1">
    <property type="nucleotide sequence ID" value="NZ_ASSJ01000050.1"/>
</dbReference>
<dbReference type="InParanoid" id="U5DL67"/>
<dbReference type="InterPro" id="IPR015424">
    <property type="entry name" value="PyrdxlP-dep_Trfase"/>
</dbReference>
<dbReference type="Gene3D" id="3.40.640.10">
    <property type="entry name" value="Type I PLP-dependent aspartate aminotransferase-like (Major domain)"/>
    <property type="match status" value="1"/>
</dbReference>
<dbReference type="EC" id="2.6.1.9" evidence="11"/>
<dbReference type="AlphaFoldDB" id="U5DL67"/>
<dbReference type="Proteomes" id="UP000016960">
    <property type="component" value="Unassembled WGS sequence"/>
</dbReference>
<evidence type="ECO:0000256" key="11">
    <source>
        <dbReference type="HAMAP-Rule" id="MF_01023"/>
    </source>
</evidence>
<dbReference type="InterPro" id="IPR050106">
    <property type="entry name" value="HistidinolP_aminotransfase"/>
</dbReference>
<comment type="caution">
    <text evidence="13">The sequence shown here is derived from an EMBL/GenBank/DDBJ whole genome shotgun (WGS) entry which is preliminary data.</text>
</comment>
<evidence type="ECO:0000256" key="4">
    <source>
        <dbReference type="ARBA" id="ARBA00011738"/>
    </source>
</evidence>
<accession>U5DL67</accession>
<comment type="catalytic activity">
    <reaction evidence="10 11">
        <text>L-histidinol phosphate + 2-oxoglutarate = 3-(imidazol-4-yl)-2-oxopropyl phosphate + L-glutamate</text>
        <dbReference type="Rhea" id="RHEA:23744"/>
        <dbReference type="ChEBI" id="CHEBI:16810"/>
        <dbReference type="ChEBI" id="CHEBI:29985"/>
        <dbReference type="ChEBI" id="CHEBI:57766"/>
        <dbReference type="ChEBI" id="CHEBI:57980"/>
        <dbReference type="EC" id="2.6.1.9"/>
    </reaction>
</comment>
<dbReference type="PATRIC" id="fig|582515.4.peg.2385"/>
<keyword evidence="14" id="KW-1185">Reference proteome</keyword>
<dbReference type="InterPro" id="IPR004838">
    <property type="entry name" value="NHTrfase_class1_PyrdxlP-BS"/>
</dbReference>
<dbReference type="NCBIfam" id="TIGR01141">
    <property type="entry name" value="hisC"/>
    <property type="match status" value="1"/>
</dbReference>
<dbReference type="InterPro" id="IPR005861">
    <property type="entry name" value="HisP_aminotrans"/>
</dbReference>
<reference evidence="13 14" key="1">
    <citation type="submission" date="2013-05" db="EMBL/GenBank/DDBJ databases">
        <title>Draft genome sequence of Rubidibacter lacunae KORDI 51-2.</title>
        <authorList>
            <person name="Choi D.H."/>
            <person name="Noh J.H."/>
            <person name="Kwon K.-K."/>
            <person name="Lee J.-H."/>
            <person name="Ryu J.-Y."/>
        </authorList>
    </citation>
    <scope>NUCLEOTIDE SEQUENCE [LARGE SCALE GENOMIC DNA]</scope>
    <source>
        <strain evidence="13 14">KORDI 51-2</strain>
    </source>
</reference>
<sequence length="364" mass="38845">MVARINDCIRALAVKSASPSRGANAVRLDKGEFPYPPSPKVIDAIAAAAGSVNRYPPMLGGDLRAQLAAYAGVAPEQIAIANGSDDLIELVLKTCLPPGGAVLLPTPTFFVYGFSARVLGGRVVEVPRSSIDFAVDTKALLARSIPQTHVLFLANPNNPTGNLMPRAAIVELLEHFDGWVVVDECYFEYCGETVVDLLSHYPQLIVLRSLSKSFGLAGLRVGYAIASAEVAGHLYRAAQIFPVNCLALAAASAALADCAYFEKTRKQILRDRAALARDLSALGLTAFPSAANYLFVSSESLGLRSDVLVSWLQQQQVWVADFGSKQGLAPYFWRAAIGLPDENRALLAGLSSIFTSASGFRSQT</sequence>
<dbReference type="Pfam" id="PF00155">
    <property type="entry name" value="Aminotran_1_2"/>
    <property type="match status" value="1"/>
</dbReference>
<dbReference type="GO" id="GO:0004400">
    <property type="term" value="F:histidinol-phosphate transaminase activity"/>
    <property type="evidence" value="ECO:0007669"/>
    <property type="project" value="UniProtKB-UniRule"/>
</dbReference>
<comment type="pathway">
    <text evidence="2 11">Amino-acid biosynthesis; L-histidine biosynthesis; L-histidine from 5-phospho-alpha-D-ribose 1-diphosphate: step 7/9.</text>
</comment>
<dbReference type="GO" id="GO:0000105">
    <property type="term" value="P:L-histidine biosynthetic process"/>
    <property type="evidence" value="ECO:0007669"/>
    <property type="project" value="UniProtKB-UniRule"/>
</dbReference>
<comment type="subunit">
    <text evidence="4 11">Homodimer.</text>
</comment>
<dbReference type="PANTHER" id="PTHR43643:SF6">
    <property type="entry name" value="HISTIDINOL-PHOSPHATE AMINOTRANSFERASE"/>
    <property type="match status" value="1"/>
</dbReference>
<evidence type="ECO:0000256" key="3">
    <source>
        <dbReference type="ARBA" id="ARBA00007970"/>
    </source>
</evidence>
<feature type="modified residue" description="N6-(pyridoxal phosphate)lysine" evidence="11">
    <location>
        <position position="212"/>
    </location>
</feature>
<dbReference type="UniPathway" id="UPA00031">
    <property type="reaction ID" value="UER00012"/>
</dbReference>
<dbReference type="STRING" id="582515.KR51_00021220"/>
<comment type="cofactor">
    <cofactor evidence="1 11">
        <name>pyridoxal 5'-phosphate</name>
        <dbReference type="ChEBI" id="CHEBI:597326"/>
    </cofactor>
</comment>
<keyword evidence="8 11" id="KW-0663">Pyridoxal phosphate</keyword>
<evidence type="ECO:0000256" key="7">
    <source>
        <dbReference type="ARBA" id="ARBA00022679"/>
    </source>
</evidence>
<keyword evidence="7 11" id="KW-0808">Transferase</keyword>
<evidence type="ECO:0000256" key="8">
    <source>
        <dbReference type="ARBA" id="ARBA00022898"/>
    </source>
</evidence>
<dbReference type="PANTHER" id="PTHR43643">
    <property type="entry name" value="HISTIDINOL-PHOSPHATE AMINOTRANSFERASE 2"/>
    <property type="match status" value="1"/>
</dbReference>
<evidence type="ECO:0000256" key="1">
    <source>
        <dbReference type="ARBA" id="ARBA00001933"/>
    </source>
</evidence>
<dbReference type="HAMAP" id="MF_01023">
    <property type="entry name" value="HisC_aminotrans_2"/>
    <property type="match status" value="1"/>
</dbReference>
<keyword evidence="5 11" id="KW-0032">Aminotransferase</keyword>
<proteinExistence type="inferred from homology"/>
<dbReference type="eggNOG" id="COG0079">
    <property type="taxonomic scope" value="Bacteria"/>
</dbReference>
<dbReference type="CDD" id="cd00609">
    <property type="entry name" value="AAT_like"/>
    <property type="match status" value="1"/>
</dbReference>
<dbReference type="InterPro" id="IPR015422">
    <property type="entry name" value="PyrdxlP-dep_Trfase_small"/>
</dbReference>
<organism evidence="13 14">
    <name type="scientific">Rubidibacter lacunae KORDI 51-2</name>
    <dbReference type="NCBI Taxonomy" id="582515"/>
    <lineage>
        <taxon>Bacteria</taxon>
        <taxon>Bacillati</taxon>
        <taxon>Cyanobacteriota</taxon>
        <taxon>Cyanophyceae</taxon>
        <taxon>Oscillatoriophycideae</taxon>
        <taxon>Chroococcales</taxon>
        <taxon>Aphanothecaceae</taxon>
        <taxon>Rubidibacter</taxon>
    </lineage>
</organism>
<feature type="domain" description="Aminotransferase class I/classII large" evidence="12">
    <location>
        <begin position="25"/>
        <end position="321"/>
    </location>
</feature>
<comment type="similarity">
    <text evidence="3 11">Belongs to the class-II pyridoxal-phosphate-dependent aminotransferase family. Histidinol-phosphate aminotransferase subfamily.</text>
</comment>
<dbReference type="GO" id="GO:0030170">
    <property type="term" value="F:pyridoxal phosphate binding"/>
    <property type="evidence" value="ECO:0007669"/>
    <property type="project" value="InterPro"/>
</dbReference>
<evidence type="ECO:0000256" key="9">
    <source>
        <dbReference type="ARBA" id="ARBA00023102"/>
    </source>
</evidence>
<dbReference type="InterPro" id="IPR004839">
    <property type="entry name" value="Aminotransferase_I/II_large"/>
</dbReference>
<keyword evidence="6 11" id="KW-0028">Amino-acid biosynthesis</keyword>
<evidence type="ECO:0000256" key="10">
    <source>
        <dbReference type="ARBA" id="ARBA00047481"/>
    </source>
</evidence>
<name>U5DL67_9CHRO</name>
<evidence type="ECO:0000256" key="5">
    <source>
        <dbReference type="ARBA" id="ARBA00022576"/>
    </source>
</evidence>
<evidence type="ECO:0000256" key="2">
    <source>
        <dbReference type="ARBA" id="ARBA00005011"/>
    </source>
</evidence>
<dbReference type="FunCoup" id="U5DL67">
    <property type="interactions" value="418"/>
</dbReference>
<dbReference type="Gene3D" id="3.90.1150.10">
    <property type="entry name" value="Aspartate Aminotransferase, domain 1"/>
    <property type="match status" value="1"/>
</dbReference>
<dbReference type="InterPro" id="IPR015421">
    <property type="entry name" value="PyrdxlP-dep_Trfase_major"/>
</dbReference>
<dbReference type="OrthoDB" id="9813612at2"/>
<evidence type="ECO:0000256" key="6">
    <source>
        <dbReference type="ARBA" id="ARBA00022605"/>
    </source>
</evidence>
<dbReference type="SUPFAM" id="SSF53383">
    <property type="entry name" value="PLP-dependent transferases"/>
    <property type="match status" value="1"/>
</dbReference>
<evidence type="ECO:0000313" key="14">
    <source>
        <dbReference type="Proteomes" id="UP000016960"/>
    </source>
</evidence>
<gene>
    <name evidence="11" type="primary">hisC</name>
    <name evidence="13" type="ORF">KR51_00021220</name>
</gene>
<protein>
    <recommendedName>
        <fullName evidence="11">Histidinol-phosphate aminotransferase</fullName>
        <ecNumber evidence="11">2.6.1.9</ecNumber>
    </recommendedName>
    <alternativeName>
        <fullName evidence="11">Imidazole acetol-phosphate transaminase</fullName>
    </alternativeName>
</protein>
<keyword evidence="9 11" id="KW-0368">Histidine biosynthesis</keyword>
<dbReference type="EMBL" id="ASSJ01000050">
    <property type="protein sequence ID" value="ERN41319.1"/>
    <property type="molecule type" value="Genomic_DNA"/>
</dbReference>
<evidence type="ECO:0000313" key="13">
    <source>
        <dbReference type="EMBL" id="ERN41319.1"/>
    </source>
</evidence>
<dbReference type="PROSITE" id="PS00105">
    <property type="entry name" value="AA_TRANSFER_CLASS_1"/>
    <property type="match status" value="1"/>
</dbReference>